<dbReference type="Pfam" id="PF00128">
    <property type="entry name" value="Alpha-amylase"/>
    <property type="match status" value="1"/>
</dbReference>
<dbReference type="EMBL" id="BMDX01000010">
    <property type="protein sequence ID" value="GGA79793.1"/>
    <property type="molecule type" value="Genomic_DNA"/>
</dbReference>
<evidence type="ECO:0000313" key="2">
    <source>
        <dbReference type="EMBL" id="GGA79793.1"/>
    </source>
</evidence>
<dbReference type="Gene3D" id="3.20.20.80">
    <property type="entry name" value="Glycosidases"/>
    <property type="match status" value="1"/>
</dbReference>
<dbReference type="PANTHER" id="PTHR47786">
    <property type="entry name" value="ALPHA-1,4-GLUCAN:MALTOSE-1-PHOSPHATE MALTOSYLTRANSFERASE"/>
    <property type="match status" value="1"/>
</dbReference>
<protein>
    <recommendedName>
        <fullName evidence="1">Glycosyl hydrolase family 13 catalytic domain-containing protein</fullName>
    </recommendedName>
</protein>
<name>A0A8J2XPG2_9GAMM</name>
<keyword evidence="3" id="KW-1185">Reference proteome</keyword>
<dbReference type="GO" id="GO:0005975">
    <property type="term" value="P:carbohydrate metabolic process"/>
    <property type="evidence" value="ECO:0007669"/>
    <property type="project" value="InterPro"/>
</dbReference>
<dbReference type="SUPFAM" id="SSF51445">
    <property type="entry name" value="(Trans)glycosidases"/>
    <property type="match status" value="1"/>
</dbReference>
<dbReference type="InterPro" id="IPR017853">
    <property type="entry name" value="GH"/>
</dbReference>
<dbReference type="AlphaFoldDB" id="A0A8J2XPG2"/>
<sequence>MMSPCSSQNPLLLQVNTRVELTRLSLQLGRAATLDDIADQQIASWQNDGYQWVWLLGVWQTGEASRQVSRTHPYWQQEYQQTLADLTEQDIDGSCFAIADYQVHSKQGGTAALARLRNRLAQHGLKLMLDFVPNHVALDHPWVTQSDNMVIKATEQQLRDQPENYCRLHDGQIIAYGRDPHLPGWPDTAQLDYSQPALQQAMTETLIAIAKQCDGLRCDMAMLQLPEVFARTWGLTMAPFWQQAIERVKSNSADFVFMAEVYWDMEWQLLQLGFDYAYDKRLYDRLLTIEPEAIRDHLNADLNYQQGLVRFIENHDEVRVSRQLSIEQHQAAALIALTAPGCRLIHQGQQLGYRVRITPHLIRGPNELTEPSLSEFYQQLLACLKQPVFHNGDWHLCDCTPAWPENYSSNRIITMSWSNNEQLFLIVVNYAPDASQGYLQGPFIDNQTEHLQFNDLLSEARYLRDRGELQDKGLYLDLPAWHCHLFEVTGTLASR</sequence>
<dbReference type="Proteomes" id="UP000619743">
    <property type="component" value="Unassembled WGS sequence"/>
</dbReference>
<comment type="caution">
    <text evidence="2">The sequence shown here is derived from an EMBL/GenBank/DDBJ whole genome shotgun (WGS) entry which is preliminary data.</text>
</comment>
<accession>A0A8J2XPG2</accession>
<dbReference type="PANTHER" id="PTHR47786:SF2">
    <property type="entry name" value="GLYCOSYL HYDROLASE FAMILY 13 CATALYTIC DOMAIN-CONTAINING PROTEIN"/>
    <property type="match status" value="1"/>
</dbReference>
<dbReference type="RefSeq" id="WP_229744724.1">
    <property type="nucleotide sequence ID" value="NZ_BMDX01000010.1"/>
</dbReference>
<feature type="domain" description="Glycosyl hydrolase family 13 catalytic" evidence="1">
    <location>
        <begin position="31"/>
        <end position="384"/>
    </location>
</feature>
<evidence type="ECO:0000313" key="3">
    <source>
        <dbReference type="Proteomes" id="UP000619743"/>
    </source>
</evidence>
<reference evidence="3" key="1">
    <citation type="journal article" date="2019" name="Int. J. Syst. Evol. Microbiol.">
        <title>The Global Catalogue of Microorganisms (GCM) 10K type strain sequencing project: providing services to taxonomists for standard genome sequencing and annotation.</title>
        <authorList>
            <consortium name="The Broad Institute Genomics Platform"/>
            <consortium name="The Broad Institute Genome Sequencing Center for Infectious Disease"/>
            <person name="Wu L."/>
            <person name="Ma J."/>
        </authorList>
    </citation>
    <scope>NUCLEOTIDE SEQUENCE [LARGE SCALE GENOMIC DNA]</scope>
    <source>
        <strain evidence="3">CGMCC 1.10130</strain>
    </source>
</reference>
<proteinExistence type="predicted"/>
<dbReference type="SMART" id="SM00642">
    <property type="entry name" value="Aamy"/>
    <property type="match status" value="1"/>
</dbReference>
<organism evidence="2 3">
    <name type="scientific">Neiella marina</name>
    <dbReference type="NCBI Taxonomy" id="508461"/>
    <lineage>
        <taxon>Bacteria</taxon>
        <taxon>Pseudomonadati</taxon>
        <taxon>Pseudomonadota</taxon>
        <taxon>Gammaproteobacteria</taxon>
        <taxon>Alteromonadales</taxon>
        <taxon>Echinimonadaceae</taxon>
        <taxon>Neiella</taxon>
    </lineage>
</organism>
<dbReference type="CDD" id="cd11347">
    <property type="entry name" value="AmyAc_1"/>
    <property type="match status" value="1"/>
</dbReference>
<dbReference type="InterPro" id="IPR006047">
    <property type="entry name" value="GH13_cat_dom"/>
</dbReference>
<gene>
    <name evidence="2" type="ORF">GCM10011369_22210</name>
</gene>
<evidence type="ECO:0000259" key="1">
    <source>
        <dbReference type="SMART" id="SM00642"/>
    </source>
</evidence>